<dbReference type="RefSeq" id="WP_154327470.1">
    <property type="nucleotide sequence ID" value="NZ_CP045696.1"/>
</dbReference>
<dbReference type="Pfam" id="PF00404">
    <property type="entry name" value="Dockerin_1"/>
    <property type="match status" value="1"/>
</dbReference>
<dbReference type="AlphaFoldDB" id="A0A6L5XFN8"/>
<dbReference type="Gene3D" id="2.160.20.110">
    <property type="match status" value="2"/>
</dbReference>
<comment type="caution">
    <text evidence="3">The sequence shown here is derived from an EMBL/GenBank/DDBJ whole genome shotgun (WGS) entry which is preliminary data.</text>
</comment>
<evidence type="ECO:0000313" key="4">
    <source>
        <dbReference type="Proteomes" id="UP000483362"/>
    </source>
</evidence>
<dbReference type="InterPro" id="IPR036439">
    <property type="entry name" value="Dockerin_dom_sf"/>
</dbReference>
<keyword evidence="4" id="KW-1185">Reference proteome</keyword>
<dbReference type="InterPro" id="IPR002105">
    <property type="entry name" value="Dockerin_1_rpt"/>
</dbReference>
<evidence type="ECO:0000256" key="1">
    <source>
        <dbReference type="SAM" id="SignalP"/>
    </source>
</evidence>
<dbReference type="InterPro" id="IPR011493">
    <property type="entry name" value="GLUG"/>
</dbReference>
<accession>A0A6L5XFN8</accession>
<dbReference type="SUPFAM" id="SSF63446">
    <property type="entry name" value="Type I dockerin domain"/>
    <property type="match status" value="1"/>
</dbReference>
<feature type="domain" description="Dockerin" evidence="2">
    <location>
        <begin position="448"/>
        <end position="507"/>
    </location>
</feature>
<dbReference type="Gene3D" id="1.10.1330.10">
    <property type="entry name" value="Dockerin domain"/>
    <property type="match status" value="1"/>
</dbReference>
<dbReference type="EMBL" id="VULT01000019">
    <property type="protein sequence ID" value="MSS18301.1"/>
    <property type="molecule type" value="Genomic_DNA"/>
</dbReference>
<proteinExistence type="predicted"/>
<dbReference type="GO" id="GO:0000272">
    <property type="term" value="P:polysaccharide catabolic process"/>
    <property type="evidence" value="ECO:0007669"/>
    <property type="project" value="InterPro"/>
</dbReference>
<reference evidence="3 4" key="1">
    <citation type="submission" date="2019-08" db="EMBL/GenBank/DDBJ databases">
        <title>In-depth cultivation of the pig gut microbiome towards novel bacterial diversity and tailored functional studies.</title>
        <authorList>
            <person name="Wylensek D."/>
            <person name="Hitch T.C.A."/>
            <person name="Clavel T."/>
        </authorList>
    </citation>
    <scope>NUCLEOTIDE SEQUENCE [LARGE SCALE GENOMIC DNA]</scope>
    <source>
        <strain evidence="3 4">Oil-RF-744-WCA-WT-10</strain>
    </source>
</reference>
<dbReference type="Proteomes" id="UP000483362">
    <property type="component" value="Unassembled WGS sequence"/>
</dbReference>
<dbReference type="InterPro" id="IPR016134">
    <property type="entry name" value="Dockerin_dom"/>
</dbReference>
<evidence type="ECO:0000259" key="2">
    <source>
        <dbReference type="PROSITE" id="PS51766"/>
    </source>
</evidence>
<dbReference type="InterPro" id="IPR018247">
    <property type="entry name" value="EF_Hand_1_Ca_BS"/>
</dbReference>
<dbReference type="PROSITE" id="PS00018">
    <property type="entry name" value="EF_HAND_1"/>
    <property type="match status" value="2"/>
</dbReference>
<dbReference type="GO" id="GO:0004553">
    <property type="term" value="F:hydrolase activity, hydrolyzing O-glycosyl compounds"/>
    <property type="evidence" value="ECO:0007669"/>
    <property type="project" value="InterPro"/>
</dbReference>
<feature type="signal peptide" evidence="1">
    <location>
        <begin position="1"/>
        <end position="23"/>
    </location>
</feature>
<dbReference type="Pfam" id="PF07581">
    <property type="entry name" value="Glug"/>
    <property type="match status" value="1"/>
</dbReference>
<gene>
    <name evidence="3" type="ORF">FYJ29_11095</name>
</gene>
<protein>
    <recommendedName>
        <fullName evidence="2">Dockerin domain-containing protein</fullName>
    </recommendedName>
</protein>
<feature type="chain" id="PRO_5026690371" description="Dockerin domain-containing protein" evidence="1">
    <location>
        <begin position="24"/>
        <end position="507"/>
    </location>
</feature>
<dbReference type="PROSITE" id="PS51766">
    <property type="entry name" value="DOCKERIN"/>
    <property type="match status" value="1"/>
</dbReference>
<dbReference type="CDD" id="cd14256">
    <property type="entry name" value="Dockerin_I"/>
    <property type="match status" value="1"/>
</dbReference>
<name>A0A6L5XFN8_9BACT</name>
<evidence type="ECO:0000313" key="3">
    <source>
        <dbReference type="EMBL" id="MSS18301.1"/>
    </source>
</evidence>
<sequence>MNTSIPRCCLLMLAALLPVLAAAQGYYDASKKPDGDGTARSPYQIATLHNLLWIAQQVNGGIDLADTYLVQTQDIDCSPTRQWDGGHGWAAIGGMQTVNGMVKKMAFRGHYDGQGHAINQLYVNRPTDFQGLFGYVYGGSVRGLRLNGAHIECTENLGVLTGYAFEEEVTDCHVAQSMVKGSGIYLGGLMGYQSYGTTRDCTVDAAISGYDYLGGIVSWCVEGTVSRCHATGKIASITKTETDGTQQVGRLAGGLVGYLSNAHVDSCSSSVEVVGGNQMGGLVGVAVKSVIAHSYAAGNRVKGITYVGGLVGKNEETAVNDCFARSTVEGESSVGGLIGSLDYSGSDVARCYAAGQVTATNAAIAGGLVGNKSYTATVKSCYYDKEISQQAEGVGGFAHNDCQCEAKTTAQMKVQDTYAAAHWDFARVWAIDAAVNEGYPHLVGVGPTVQRHGDIDGDGMVNVSDVTVLINCVLGSASYSLNVSDIDGDGTVNVSDVTALINLVLNP</sequence>
<organism evidence="3 4">
    <name type="scientific">Sodaliphilus pleomorphus</name>
    <dbReference type="NCBI Taxonomy" id="2606626"/>
    <lineage>
        <taxon>Bacteria</taxon>
        <taxon>Pseudomonadati</taxon>
        <taxon>Bacteroidota</taxon>
        <taxon>Bacteroidia</taxon>
        <taxon>Bacteroidales</taxon>
        <taxon>Muribaculaceae</taxon>
        <taxon>Sodaliphilus</taxon>
    </lineage>
</organism>
<keyword evidence="1" id="KW-0732">Signal</keyword>